<evidence type="ECO:0008006" key="4">
    <source>
        <dbReference type="Google" id="ProtNLM"/>
    </source>
</evidence>
<dbReference type="EMBL" id="JACVFC010000003">
    <property type="protein sequence ID" value="MBC9933135.1"/>
    <property type="molecule type" value="Genomic_DNA"/>
</dbReference>
<comment type="caution">
    <text evidence="2">The sequence shown here is derived from an EMBL/GenBank/DDBJ whole genome shotgun (WGS) entry which is preliminary data.</text>
</comment>
<keyword evidence="1" id="KW-0472">Membrane</keyword>
<gene>
    <name evidence="2" type="ORF">ICL07_22290</name>
</gene>
<feature type="transmembrane region" description="Helical" evidence="1">
    <location>
        <begin position="21"/>
        <end position="38"/>
    </location>
</feature>
<dbReference type="Proteomes" id="UP000659124">
    <property type="component" value="Unassembled WGS sequence"/>
</dbReference>
<keyword evidence="3" id="KW-1185">Reference proteome</keyword>
<reference evidence="2 3" key="1">
    <citation type="submission" date="2020-09" db="EMBL/GenBank/DDBJ databases">
        <title>Genome sequences of type strains of Chitinophaga qingshengii and Chitinophaga varians.</title>
        <authorList>
            <person name="Kittiwongwattana C."/>
        </authorList>
    </citation>
    <scope>NUCLEOTIDE SEQUENCE [LARGE SCALE GENOMIC DNA]</scope>
    <source>
        <strain evidence="2 3">JCM 30026</strain>
    </source>
</reference>
<protein>
    <recommendedName>
        <fullName evidence="4">PH domain-containing protein</fullName>
    </recommendedName>
</protein>
<evidence type="ECO:0000313" key="2">
    <source>
        <dbReference type="EMBL" id="MBC9933135.1"/>
    </source>
</evidence>
<keyword evidence="1" id="KW-1133">Transmembrane helix</keyword>
<dbReference type="RefSeq" id="WP_188090258.1">
    <property type="nucleotide sequence ID" value="NZ_JACVFC010000003.1"/>
</dbReference>
<feature type="transmembrane region" description="Helical" evidence="1">
    <location>
        <begin position="44"/>
        <end position="62"/>
    </location>
</feature>
<evidence type="ECO:0000313" key="3">
    <source>
        <dbReference type="Proteomes" id="UP000659124"/>
    </source>
</evidence>
<accession>A0ABR7TSX1</accession>
<proteinExistence type="predicted"/>
<keyword evidence="1" id="KW-0812">Transmembrane</keyword>
<name>A0ABR7TSX1_9BACT</name>
<organism evidence="2 3">
    <name type="scientific">Chitinophaga qingshengii</name>
    <dbReference type="NCBI Taxonomy" id="1569794"/>
    <lineage>
        <taxon>Bacteria</taxon>
        <taxon>Pseudomonadati</taxon>
        <taxon>Bacteroidota</taxon>
        <taxon>Chitinophagia</taxon>
        <taxon>Chitinophagales</taxon>
        <taxon>Chitinophagaceae</taxon>
        <taxon>Chitinophaga</taxon>
    </lineage>
</organism>
<evidence type="ECO:0000256" key="1">
    <source>
        <dbReference type="SAM" id="Phobius"/>
    </source>
</evidence>
<sequence>MEQPKKFIKEGNVYKMKPQHTYNAVAIGLCLGLAYLGFRIHSSIFMWVFIVCTAIFVLSALSKSLVVDMDNKAINVKMSLLKPAMVIPFESIQHFELYTLKTNFITTNVTLNVYFLKDGKEKSAGLAQGFTKRSMQNLLNDIEDIIGTNGH</sequence>